<evidence type="ECO:0000256" key="11">
    <source>
        <dbReference type="SAM" id="Phobius"/>
    </source>
</evidence>
<dbReference type="GO" id="GO:0051119">
    <property type="term" value="F:sugar transmembrane transporter activity"/>
    <property type="evidence" value="ECO:0007669"/>
    <property type="project" value="InterPro"/>
</dbReference>
<keyword evidence="10 11" id="KW-0472">Membrane</keyword>
<sequence length="174" mass="19248">MGLADYKGVLGTAASISSFVLLLSPSVLCLKIWKNKSSNNIPFPPLMEAMARSILMFQQGLVMGVWPIMITHTIGLLLNTTYITIYLTFTKDKKYVIASKSTKDLPFPIIATALCVTFLWTLYSTAIEKPALQIQTGAGFCVCAFELSLFAIYPSNHSDSKQKPNKTEDDKKKL</sequence>
<evidence type="ECO:0000313" key="12">
    <source>
        <dbReference type="EMBL" id="JAT14571.1"/>
    </source>
</evidence>
<dbReference type="Pfam" id="PF03083">
    <property type="entry name" value="MtN3_slv"/>
    <property type="match status" value="2"/>
</dbReference>
<gene>
    <name evidence="12" type="ORF">g.20847</name>
</gene>
<feature type="transmembrane region" description="Helical" evidence="11">
    <location>
        <begin position="107"/>
        <end position="126"/>
    </location>
</feature>
<keyword evidence="4" id="KW-0813">Transport</keyword>
<keyword evidence="9 11" id="KW-1133">Transmembrane helix</keyword>
<evidence type="ECO:0000256" key="10">
    <source>
        <dbReference type="ARBA" id="ARBA00023136"/>
    </source>
</evidence>
<comment type="similarity">
    <text evidence="2">Belongs to the SWEET sugar transporter family.</text>
</comment>
<evidence type="ECO:0000256" key="4">
    <source>
        <dbReference type="ARBA" id="ARBA00022448"/>
    </source>
</evidence>
<keyword evidence="5" id="KW-1003">Cell membrane</keyword>
<dbReference type="PANTHER" id="PTHR10791:SF30">
    <property type="entry name" value="SUGAR TRANSPORTER SWEET1"/>
    <property type="match status" value="1"/>
</dbReference>
<evidence type="ECO:0000256" key="5">
    <source>
        <dbReference type="ARBA" id="ARBA00022475"/>
    </source>
</evidence>
<dbReference type="EMBL" id="GEBQ01025406">
    <property type="protein sequence ID" value="JAT14571.1"/>
    <property type="molecule type" value="Transcribed_RNA"/>
</dbReference>
<dbReference type="PANTHER" id="PTHR10791">
    <property type="entry name" value="RAG1-ACTIVATING PROTEIN 1"/>
    <property type="match status" value="1"/>
</dbReference>
<evidence type="ECO:0000256" key="3">
    <source>
        <dbReference type="ARBA" id="ARBA00021741"/>
    </source>
</evidence>
<dbReference type="GO" id="GO:0005886">
    <property type="term" value="C:plasma membrane"/>
    <property type="evidence" value="ECO:0007669"/>
    <property type="project" value="UniProtKB-SubCell"/>
</dbReference>
<evidence type="ECO:0000256" key="2">
    <source>
        <dbReference type="ARBA" id="ARBA00007809"/>
    </source>
</evidence>
<evidence type="ECO:0000256" key="7">
    <source>
        <dbReference type="ARBA" id="ARBA00022692"/>
    </source>
</evidence>
<dbReference type="Gene3D" id="1.20.1280.290">
    <property type="match status" value="2"/>
</dbReference>
<feature type="transmembrane region" description="Helical" evidence="11">
    <location>
        <begin position="132"/>
        <end position="153"/>
    </location>
</feature>
<keyword evidence="7 11" id="KW-0812">Transmembrane</keyword>
<evidence type="ECO:0000256" key="6">
    <source>
        <dbReference type="ARBA" id="ARBA00022597"/>
    </source>
</evidence>
<reference evidence="12" key="1">
    <citation type="submission" date="2015-11" db="EMBL/GenBank/DDBJ databases">
        <title>De novo transcriptome assembly of four potential Pierce s Disease insect vectors from Arizona vineyards.</title>
        <authorList>
            <person name="Tassone E.E."/>
        </authorList>
    </citation>
    <scope>NUCLEOTIDE SEQUENCE</scope>
</reference>
<comment type="subcellular location">
    <subcellularLocation>
        <location evidence="1">Cell membrane</location>
        <topology evidence="1">Multi-pass membrane protein</topology>
    </subcellularLocation>
</comment>
<dbReference type="AlphaFoldDB" id="A0A1B6KT37"/>
<organism evidence="12">
    <name type="scientific">Graphocephala atropunctata</name>
    <dbReference type="NCBI Taxonomy" id="36148"/>
    <lineage>
        <taxon>Eukaryota</taxon>
        <taxon>Metazoa</taxon>
        <taxon>Ecdysozoa</taxon>
        <taxon>Arthropoda</taxon>
        <taxon>Hexapoda</taxon>
        <taxon>Insecta</taxon>
        <taxon>Pterygota</taxon>
        <taxon>Neoptera</taxon>
        <taxon>Paraneoptera</taxon>
        <taxon>Hemiptera</taxon>
        <taxon>Auchenorrhyncha</taxon>
        <taxon>Membracoidea</taxon>
        <taxon>Cicadellidae</taxon>
        <taxon>Cicadellinae</taxon>
        <taxon>Cicadellini</taxon>
        <taxon>Graphocephala</taxon>
    </lineage>
</organism>
<dbReference type="InterPro" id="IPR004316">
    <property type="entry name" value="SWEET_rpt"/>
</dbReference>
<dbReference type="InterPro" id="IPR047664">
    <property type="entry name" value="SWEET"/>
</dbReference>
<keyword evidence="8" id="KW-0677">Repeat</keyword>
<evidence type="ECO:0000256" key="1">
    <source>
        <dbReference type="ARBA" id="ARBA00004651"/>
    </source>
</evidence>
<evidence type="ECO:0000256" key="9">
    <source>
        <dbReference type="ARBA" id="ARBA00022989"/>
    </source>
</evidence>
<feature type="transmembrane region" description="Helical" evidence="11">
    <location>
        <begin position="65"/>
        <end position="87"/>
    </location>
</feature>
<evidence type="ECO:0000256" key="8">
    <source>
        <dbReference type="ARBA" id="ARBA00022737"/>
    </source>
</evidence>
<protein>
    <recommendedName>
        <fullName evidence="3">Sugar transporter SWEET1</fullName>
    </recommendedName>
</protein>
<proteinExistence type="inferred from homology"/>
<accession>A0A1B6KT37</accession>
<name>A0A1B6KT37_9HEMI</name>
<keyword evidence="6" id="KW-0762">Sugar transport</keyword>